<evidence type="ECO:0000256" key="6">
    <source>
        <dbReference type="RuleBase" id="RU363034"/>
    </source>
</evidence>
<dbReference type="Gene3D" id="2.40.10.10">
    <property type="entry name" value="Trypsin-like serine proteases"/>
    <property type="match status" value="1"/>
</dbReference>
<dbReference type="Proteomes" id="UP001652621">
    <property type="component" value="Unplaced"/>
</dbReference>
<dbReference type="CDD" id="cd00190">
    <property type="entry name" value="Tryp_SPc"/>
    <property type="match status" value="1"/>
</dbReference>
<evidence type="ECO:0000256" key="4">
    <source>
        <dbReference type="ARBA" id="ARBA00022825"/>
    </source>
</evidence>
<keyword evidence="2 6" id="KW-0645">Protease</keyword>
<name>A0ABM3UWH6_MUSDO</name>
<evidence type="ECO:0000256" key="3">
    <source>
        <dbReference type="ARBA" id="ARBA00022801"/>
    </source>
</evidence>
<dbReference type="InterPro" id="IPR050430">
    <property type="entry name" value="Peptidase_S1"/>
</dbReference>
<dbReference type="InterPro" id="IPR018114">
    <property type="entry name" value="TRYPSIN_HIS"/>
</dbReference>
<dbReference type="PRINTS" id="PR00722">
    <property type="entry name" value="CHYMOTRYPSIN"/>
</dbReference>
<organism evidence="8 9">
    <name type="scientific">Musca domestica</name>
    <name type="common">House fly</name>
    <dbReference type="NCBI Taxonomy" id="7370"/>
    <lineage>
        <taxon>Eukaryota</taxon>
        <taxon>Metazoa</taxon>
        <taxon>Ecdysozoa</taxon>
        <taxon>Arthropoda</taxon>
        <taxon>Hexapoda</taxon>
        <taxon>Insecta</taxon>
        <taxon>Pterygota</taxon>
        <taxon>Neoptera</taxon>
        <taxon>Endopterygota</taxon>
        <taxon>Diptera</taxon>
        <taxon>Brachycera</taxon>
        <taxon>Muscomorpha</taxon>
        <taxon>Muscoidea</taxon>
        <taxon>Muscidae</taxon>
        <taxon>Musca</taxon>
    </lineage>
</organism>
<dbReference type="InterPro" id="IPR033116">
    <property type="entry name" value="TRYPSIN_SER"/>
</dbReference>
<evidence type="ECO:0000256" key="2">
    <source>
        <dbReference type="ARBA" id="ARBA00022670"/>
    </source>
</evidence>
<evidence type="ECO:0000256" key="5">
    <source>
        <dbReference type="ARBA" id="ARBA00023157"/>
    </source>
</evidence>
<dbReference type="PROSITE" id="PS00135">
    <property type="entry name" value="TRYPSIN_SER"/>
    <property type="match status" value="1"/>
</dbReference>
<evidence type="ECO:0000313" key="9">
    <source>
        <dbReference type="RefSeq" id="XP_058977882.1"/>
    </source>
</evidence>
<keyword evidence="5" id="KW-1015">Disulfide bond</keyword>
<evidence type="ECO:0000259" key="7">
    <source>
        <dbReference type="PROSITE" id="PS50240"/>
    </source>
</evidence>
<keyword evidence="3 6" id="KW-0378">Hydrolase</keyword>
<dbReference type="InterPro" id="IPR043504">
    <property type="entry name" value="Peptidase_S1_PA_chymotrypsin"/>
</dbReference>
<gene>
    <name evidence="9" type="primary">LOC101891570</name>
</gene>
<evidence type="ECO:0000256" key="1">
    <source>
        <dbReference type="ARBA" id="ARBA00007664"/>
    </source>
</evidence>
<dbReference type="InterPro" id="IPR001314">
    <property type="entry name" value="Peptidase_S1A"/>
</dbReference>
<dbReference type="SUPFAM" id="SSF50494">
    <property type="entry name" value="Trypsin-like serine proteases"/>
    <property type="match status" value="1"/>
</dbReference>
<dbReference type="GeneID" id="101891570"/>
<feature type="domain" description="Peptidase S1" evidence="7">
    <location>
        <begin position="1"/>
        <end position="215"/>
    </location>
</feature>
<keyword evidence="4 6" id="KW-0720">Serine protease</keyword>
<dbReference type="SMART" id="SM00020">
    <property type="entry name" value="Tryp_SPc"/>
    <property type="match status" value="1"/>
</dbReference>
<dbReference type="PANTHER" id="PTHR24276">
    <property type="entry name" value="POLYSERASE-RELATED"/>
    <property type="match status" value="1"/>
</dbReference>
<dbReference type="InterPro" id="IPR009003">
    <property type="entry name" value="Peptidase_S1_PA"/>
</dbReference>
<dbReference type="PANTHER" id="PTHR24276:SF98">
    <property type="entry name" value="FI18310P1-RELATED"/>
    <property type="match status" value="1"/>
</dbReference>
<dbReference type="Pfam" id="PF00089">
    <property type="entry name" value="Trypsin"/>
    <property type="match status" value="1"/>
</dbReference>
<reference evidence="9" key="1">
    <citation type="submission" date="2025-08" db="UniProtKB">
        <authorList>
            <consortium name="RefSeq"/>
        </authorList>
    </citation>
    <scope>IDENTIFICATION</scope>
    <source>
        <strain evidence="9">Aabys</strain>
        <tissue evidence="9">Whole body</tissue>
    </source>
</reference>
<sequence>MFLKKVSLRSAKDKQHFCSGTILNYQWILTAAHCFTFIRSPKDLVIQYGSNELKPLNPQYKNVERIVKHEGYNPTVTIHDIALLKLETPLPIYPSIWHVQLVEDPTTAYENKEVILIGWGLNETMGSLTSRLHKVSLKTITLAECRLTLLSVIHKTNLCAGGHGKGQCSGDSGGPLMLNNKQIGVVSWSLKPCAQTPGVFTNISYYIDWIKKLIK</sequence>
<protein>
    <submittedName>
        <fullName evidence="9">Chymotrypsin-like protease CTRL-1</fullName>
    </submittedName>
</protein>
<proteinExistence type="inferred from homology"/>
<dbReference type="RefSeq" id="XP_058977882.1">
    <property type="nucleotide sequence ID" value="XM_059121899.1"/>
</dbReference>
<dbReference type="PROSITE" id="PS50240">
    <property type="entry name" value="TRYPSIN_DOM"/>
    <property type="match status" value="1"/>
</dbReference>
<accession>A0ABM3UWH6</accession>
<evidence type="ECO:0000313" key="8">
    <source>
        <dbReference type="Proteomes" id="UP001652621"/>
    </source>
</evidence>
<comment type="similarity">
    <text evidence="1">Belongs to the peptidase S1 family.</text>
</comment>
<dbReference type="InterPro" id="IPR001254">
    <property type="entry name" value="Trypsin_dom"/>
</dbReference>
<dbReference type="PROSITE" id="PS00134">
    <property type="entry name" value="TRYPSIN_HIS"/>
    <property type="match status" value="1"/>
</dbReference>
<keyword evidence="8" id="KW-1185">Reference proteome</keyword>